<evidence type="ECO:0000256" key="6">
    <source>
        <dbReference type="ARBA" id="ARBA00023004"/>
    </source>
</evidence>
<dbReference type="Gene3D" id="2.30.30.90">
    <property type="match status" value="1"/>
</dbReference>
<evidence type="ECO:0000256" key="11">
    <source>
        <dbReference type="ARBA" id="ARBA00023211"/>
    </source>
</evidence>
<keyword evidence="7" id="KW-0805">Transcription regulation</keyword>
<evidence type="ECO:0000313" key="15">
    <source>
        <dbReference type="EMBL" id="KRN31356.1"/>
    </source>
</evidence>
<dbReference type="RefSeq" id="WP_057769575.1">
    <property type="nucleotide sequence ID" value="NZ_JQAT01000008.1"/>
</dbReference>
<keyword evidence="11" id="KW-0464">Manganese</keyword>
<dbReference type="GO" id="GO:0003700">
    <property type="term" value="F:DNA-binding transcription factor activity"/>
    <property type="evidence" value="ECO:0007669"/>
    <property type="project" value="InterPro"/>
</dbReference>
<dbReference type="PROSITE" id="PS50944">
    <property type="entry name" value="HTH_DTXR"/>
    <property type="match status" value="1"/>
</dbReference>
<evidence type="ECO:0000313" key="14">
    <source>
        <dbReference type="EMBL" id="KRN27447.1"/>
    </source>
</evidence>
<evidence type="ECO:0000256" key="8">
    <source>
        <dbReference type="ARBA" id="ARBA00023125"/>
    </source>
</evidence>
<evidence type="ECO:0000256" key="4">
    <source>
        <dbReference type="ARBA" id="ARBA00022490"/>
    </source>
</evidence>
<dbReference type="SUPFAM" id="SSF47979">
    <property type="entry name" value="Iron-dependent repressor protein, dimerization domain"/>
    <property type="match status" value="1"/>
</dbReference>
<organism evidence="14 17">
    <name type="scientific">Lactobacillus selangorensis</name>
    <dbReference type="NCBI Taxonomy" id="81857"/>
    <lineage>
        <taxon>Bacteria</taxon>
        <taxon>Bacillati</taxon>
        <taxon>Bacillota</taxon>
        <taxon>Bacilli</taxon>
        <taxon>Lactobacillales</taxon>
        <taxon>Lactobacillaceae</taxon>
        <taxon>Lactobacillus</taxon>
    </lineage>
</organism>
<keyword evidence="9" id="KW-0010">Activator</keyword>
<dbReference type="InterPro" id="IPR038157">
    <property type="entry name" value="FeoA_core_dom"/>
</dbReference>
<dbReference type="GO" id="GO:0046914">
    <property type="term" value="F:transition metal ion binding"/>
    <property type="evidence" value="ECO:0007669"/>
    <property type="project" value="InterPro"/>
</dbReference>
<dbReference type="GO" id="GO:0003677">
    <property type="term" value="F:DNA binding"/>
    <property type="evidence" value="ECO:0007669"/>
    <property type="project" value="UniProtKB-KW"/>
</dbReference>
<dbReference type="InterPro" id="IPR022689">
    <property type="entry name" value="Iron_dep_repressor"/>
</dbReference>
<dbReference type="GO" id="GO:0046983">
    <property type="term" value="F:protein dimerization activity"/>
    <property type="evidence" value="ECO:0007669"/>
    <property type="project" value="InterPro"/>
</dbReference>
<dbReference type="PANTHER" id="PTHR33238:SF11">
    <property type="entry name" value="TRANSCRIPTIONAL REGULATOR MNTR"/>
    <property type="match status" value="1"/>
</dbReference>
<gene>
    <name evidence="14" type="ORF">IV38_GL002099</name>
    <name evidence="15" type="ORF">IV40_GL001351</name>
</gene>
<evidence type="ECO:0000256" key="10">
    <source>
        <dbReference type="ARBA" id="ARBA00023163"/>
    </source>
</evidence>
<evidence type="ECO:0000256" key="2">
    <source>
        <dbReference type="ARBA" id="ARBA00007871"/>
    </source>
</evidence>
<keyword evidence="10" id="KW-0804">Transcription</keyword>
<comment type="caution">
    <text evidence="14">The sequence shown here is derived from an EMBL/GenBank/DDBJ whole genome shotgun (WGS) entry which is preliminary data.</text>
</comment>
<dbReference type="GO" id="GO:0005737">
    <property type="term" value="C:cytoplasm"/>
    <property type="evidence" value="ECO:0007669"/>
    <property type="project" value="UniProtKB-SubCell"/>
</dbReference>
<dbReference type="SUPFAM" id="SSF46785">
    <property type="entry name" value="Winged helix' DNA-binding domain"/>
    <property type="match status" value="1"/>
</dbReference>
<dbReference type="InterPro" id="IPR050536">
    <property type="entry name" value="DtxR_MntR_Metal-Reg"/>
</dbReference>
<dbReference type="AlphaFoldDB" id="A0A0R2FQ28"/>
<comment type="subunit">
    <text evidence="3">Homodimer.</text>
</comment>
<dbReference type="STRING" id="81857.IV38_GL002099"/>
<reference evidence="16 17" key="1">
    <citation type="journal article" date="2015" name="Genome Announc.">
        <title>Expanding the biotechnology potential of lactobacilli through comparative genomics of 213 strains and associated genera.</title>
        <authorList>
            <person name="Sun Z."/>
            <person name="Harris H.M."/>
            <person name="McCann A."/>
            <person name="Guo C."/>
            <person name="Argimon S."/>
            <person name="Zhang W."/>
            <person name="Yang X."/>
            <person name="Jeffery I.B."/>
            <person name="Cooney J.C."/>
            <person name="Kagawa T.F."/>
            <person name="Liu W."/>
            <person name="Song Y."/>
            <person name="Salvetti E."/>
            <person name="Wrobel A."/>
            <person name="Rasinkangas P."/>
            <person name="Parkhill J."/>
            <person name="Rea M.C."/>
            <person name="O'Sullivan O."/>
            <person name="Ritari J."/>
            <person name="Douillard F.P."/>
            <person name="Paul Ross R."/>
            <person name="Yang R."/>
            <person name="Briner A.E."/>
            <person name="Felis G.E."/>
            <person name="de Vos W.M."/>
            <person name="Barrangou R."/>
            <person name="Klaenhammer T.R."/>
            <person name="Caufield P.W."/>
            <person name="Cui Y."/>
            <person name="Zhang H."/>
            <person name="O'Toole P.W."/>
        </authorList>
    </citation>
    <scope>NUCLEOTIDE SEQUENCE [LARGE SCALE GENOMIC DNA]</scope>
    <source>
        <strain evidence="14 17">ATCC BAA-66</strain>
        <strain evidence="15 16">DSM 13344</strain>
    </source>
</reference>
<evidence type="ECO:0000256" key="3">
    <source>
        <dbReference type="ARBA" id="ARBA00011738"/>
    </source>
</evidence>
<dbReference type="Proteomes" id="UP000051645">
    <property type="component" value="Unassembled WGS sequence"/>
</dbReference>
<evidence type="ECO:0000259" key="13">
    <source>
        <dbReference type="PROSITE" id="PS50944"/>
    </source>
</evidence>
<keyword evidence="8" id="KW-0238">DNA-binding</keyword>
<keyword evidence="5" id="KW-0678">Repressor</keyword>
<evidence type="ECO:0000313" key="16">
    <source>
        <dbReference type="Proteomes" id="UP000051645"/>
    </source>
</evidence>
<dbReference type="InterPro" id="IPR007167">
    <property type="entry name" value="Fe-transptr_FeoA-like"/>
</dbReference>
<name>A0A0R2FQ28_9LACO</name>
<dbReference type="InterPro" id="IPR036388">
    <property type="entry name" value="WH-like_DNA-bd_sf"/>
</dbReference>
<comment type="similarity">
    <text evidence="2">Belongs to the DtxR/MntR family.</text>
</comment>
<keyword evidence="16" id="KW-1185">Reference proteome</keyword>
<dbReference type="OrthoDB" id="9791355at2"/>
<dbReference type="SMART" id="SM00899">
    <property type="entry name" value="FeoA"/>
    <property type="match status" value="1"/>
</dbReference>
<keyword evidence="6" id="KW-0408">Iron</keyword>
<protein>
    <recommendedName>
        <fullName evidence="12">Manganese transport regulator</fullName>
    </recommendedName>
</protein>
<feature type="domain" description="HTH dtxR-type" evidence="13">
    <location>
        <begin position="1"/>
        <end position="62"/>
    </location>
</feature>
<evidence type="ECO:0000256" key="1">
    <source>
        <dbReference type="ARBA" id="ARBA00004496"/>
    </source>
</evidence>
<dbReference type="Proteomes" id="UP000051751">
    <property type="component" value="Unassembled WGS sequence"/>
</dbReference>
<dbReference type="PANTHER" id="PTHR33238">
    <property type="entry name" value="IRON (METAL) DEPENDENT REPRESSOR, DTXR FAMILY"/>
    <property type="match status" value="1"/>
</dbReference>
<dbReference type="Pfam" id="PF01325">
    <property type="entry name" value="Fe_dep_repress"/>
    <property type="match status" value="1"/>
</dbReference>
<sequence length="227" mass="25481">MTPNKEDYLKIIFELGGDVKKVSNKQILSGLNVSAASVSEMVAKLVKEKYVTHMPYQGIQLTQKGVREAALLVRNHRLWEVFLVQKLHYSFNAVHKEAEVLEHVTNSDLADHLDVFLGFPKRCPHGGVIPDSHGQFQRQSHEPLADTEVGETVVIDRVIDDHELLDYIIELGLNIGDVVTLQKIGLFESPLAILDHTQHREMQVSVKAANHIFITHPTAEQLASDTK</sequence>
<comment type="subcellular location">
    <subcellularLocation>
        <location evidence="1">Cytoplasm</location>
    </subcellularLocation>
</comment>
<dbReference type="Gene3D" id="1.10.10.10">
    <property type="entry name" value="Winged helix-like DNA-binding domain superfamily/Winged helix DNA-binding domain"/>
    <property type="match status" value="1"/>
</dbReference>
<dbReference type="PATRIC" id="fig|81857.3.peg.2149"/>
<keyword evidence="4" id="KW-0963">Cytoplasm</keyword>
<dbReference type="InterPro" id="IPR036421">
    <property type="entry name" value="Fe_dep_repressor_sf"/>
</dbReference>
<dbReference type="SMART" id="SM00529">
    <property type="entry name" value="HTH_DTXR"/>
    <property type="match status" value="1"/>
</dbReference>
<dbReference type="InterPro" id="IPR008988">
    <property type="entry name" value="Transcriptional_repressor_C"/>
</dbReference>
<dbReference type="EMBL" id="JQAZ01000004">
    <property type="protein sequence ID" value="KRN31356.1"/>
    <property type="molecule type" value="Genomic_DNA"/>
</dbReference>
<dbReference type="Pfam" id="PF02742">
    <property type="entry name" value="Fe_dep_repr_C"/>
    <property type="match status" value="1"/>
</dbReference>
<proteinExistence type="inferred from homology"/>
<evidence type="ECO:0000256" key="12">
    <source>
        <dbReference type="ARBA" id="ARBA00032593"/>
    </source>
</evidence>
<accession>A0A0R2FQ28</accession>
<dbReference type="Gene3D" id="1.10.60.10">
    <property type="entry name" value="Iron dependent repressor, metal binding and dimerisation domain"/>
    <property type="match status" value="1"/>
</dbReference>
<dbReference type="Pfam" id="PF04023">
    <property type="entry name" value="FeoA"/>
    <property type="match status" value="1"/>
</dbReference>
<evidence type="ECO:0000256" key="7">
    <source>
        <dbReference type="ARBA" id="ARBA00023015"/>
    </source>
</evidence>
<evidence type="ECO:0000256" key="5">
    <source>
        <dbReference type="ARBA" id="ARBA00022491"/>
    </source>
</evidence>
<dbReference type="InterPro" id="IPR001367">
    <property type="entry name" value="Fe_dep_repressor"/>
</dbReference>
<dbReference type="InterPro" id="IPR036390">
    <property type="entry name" value="WH_DNA-bd_sf"/>
</dbReference>
<dbReference type="EMBL" id="JQAT01000008">
    <property type="protein sequence ID" value="KRN27447.1"/>
    <property type="molecule type" value="Genomic_DNA"/>
</dbReference>
<dbReference type="SUPFAM" id="SSF50037">
    <property type="entry name" value="C-terminal domain of transcriptional repressors"/>
    <property type="match status" value="1"/>
</dbReference>
<evidence type="ECO:0000256" key="9">
    <source>
        <dbReference type="ARBA" id="ARBA00023159"/>
    </source>
</evidence>
<evidence type="ECO:0000313" key="17">
    <source>
        <dbReference type="Proteomes" id="UP000051751"/>
    </source>
</evidence>
<dbReference type="InterPro" id="IPR022687">
    <property type="entry name" value="HTH_DTXR"/>
</dbReference>